<evidence type="ECO:0000313" key="2">
    <source>
        <dbReference type="Proteomes" id="UP000199026"/>
    </source>
</evidence>
<reference evidence="1 2" key="1">
    <citation type="submission" date="2016-10" db="EMBL/GenBank/DDBJ databases">
        <authorList>
            <person name="de Groot N.N."/>
        </authorList>
    </citation>
    <scope>NUCLEOTIDE SEQUENCE [LARGE SCALE GENOMIC DNA]</scope>
    <source>
        <strain evidence="1 2">DSM 24677</strain>
    </source>
</reference>
<proteinExistence type="predicted"/>
<dbReference type="RefSeq" id="WP_089889583.1">
    <property type="nucleotide sequence ID" value="NZ_CALJFH010000002.1"/>
</dbReference>
<dbReference type="Proteomes" id="UP000199026">
    <property type="component" value="Unassembled WGS sequence"/>
</dbReference>
<dbReference type="EMBL" id="FNPR01000002">
    <property type="protein sequence ID" value="SDY43914.1"/>
    <property type="molecule type" value="Genomic_DNA"/>
</dbReference>
<gene>
    <name evidence="1" type="ORF">SAMN05444486_102192</name>
</gene>
<keyword evidence="2" id="KW-1185">Reference proteome</keyword>
<name>A0A1H3JXC1_9RHOB</name>
<dbReference type="AlphaFoldDB" id="A0A1H3JXC1"/>
<accession>A0A1H3JXC1</accession>
<evidence type="ECO:0000313" key="1">
    <source>
        <dbReference type="EMBL" id="SDY43914.1"/>
    </source>
</evidence>
<organism evidence="1 2">
    <name type="scientific">Lentibacter algarum</name>
    <dbReference type="NCBI Taxonomy" id="576131"/>
    <lineage>
        <taxon>Bacteria</taxon>
        <taxon>Pseudomonadati</taxon>
        <taxon>Pseudomonadota</taxon>
        <taxon>Alphaproteobacteria</taxon>
        <taxon>Rhodobacterales</taxon>
        <taxon>Roseobacteraceae</taxon>
        <taxon>Lentibacter</taxon>
    </lineage>
</organism>
<protein>
    <submittedName>
        <fullName evidence="1">Uncharacterized protein</fullName>
    </submittedName>
</protein>
<sequence length="262" mass="28765">MMQNLINQLPRFPTFALLFLIGWGSVSHSDGLDCSRPVGDVEASICASSELSQLAALADALGSVVGLEVQYDANSVNEDFGLSRGIGRLLSTLTFSEAHNLSGLSQHLPWDFVFDVSNKILILRAENSSLQDGLAVFGPRASSASTPIYAEIETLYDATRRRYRSDGDILEVTTSARPAETVEKFRHQDGCWRLIGTDTVWAGYMIEFNDDLAAISINHLTGRALFDFKSEKGVVRRFDPSVQCLGDSLNANQLKFHATDNQ</sequence>